<proteinExistence type="predicted"/>
<evidence type="ECO:0000313" key="2">
    <source>
        <dbReference type="Proteomes" id="UP000031671"/>
    </source>
</evidence>
<gene>
    <name evidence="1" type="ORF">JCM19231_121</name>
</gene>
<dbReference type="RefSeq" id="WP_261833347.1">
    <property type="nucleotide sequence ID" value="NZ_AP024881.1"/>
</dbReference>
<accession>A0A0B8P8C6</accession>
<evidence type="ECO:0000313" key="1">
    <source>
        <dbReference type="EMBL" id="GAM59448.1"/>
    </source>
</evidence>
<dbReference type="AlphaFoldDB" id="A0A0B8P8C6"/>
<keyword evidence="2" id="KW-1185">Reference proteome</keyword>
<protein>
    <submittedName>
        <fullName evidence="1">Uncharacterized protein</fullName>
    </submittedName>
</protein>
<name>A0A0B8P8C6_9VIBR</name>
<comment type="caution">
    <text evidence="1">The sequence shown here is derived from an EMBL/GenBank/DDBJ whole genome shotgun (WGS) entry which is preliminary data.</text>
</comment>
<reference evidence="1 2" key="2">
    <citation type="submission" date="2015-01" db="EMBL/GenBank/DDBJ databases">
        <authorList>
            <consortium name="NBRP consortium"/>
            <person name="Sawabe T."/>
            <person name="Meirelles P."/>
            <person name="Feng G."/>
            <person name="Sayaka M."/>
            <person name="Hattori M."/>
            <person name="Ohkuma M."/>
        </authorList>
    </citation>
    <scope>NUCLEOTIDE SEQUENCE [LARGE SCALE GENOMIC DNA]</scope>
    <source>
        <strain evidence="2">JCM 19231</strain>
    </source>
</reference>
<dbReference type="EMBL" id="BBRZ01000153">
    <property type="protein sequence ID" value="GAM59448.1"/>
    <property type="molecule type" value="Genomic_DNA"/>
</dbReference>
<reference evidence="1 2" key="1">
    <citation type="submission" date="2015-01" db="EMBL/GenBank/DDBJ databases">
        <title>Vibrio sp. C1 JCM 19231 whole genome shotgun sequence.</title>
        <authorList>
            <person name="Sawabe T."/>
            <person name="Meirelles P."/>
            <person name="Feng G."/>
            <person name="Sayaka M."/>
            <person name="Hattori M."/>
            <person name="Ohkuma M."/>
        </authorList>
    </citation>
    <scope>NUCLEOTIDE SEQUENCE [LARGE SCALE GENOMIC DNA]</scope>
    <source>
        <strain evidence="2">JCM 19231</strain>
    </source>
</reference>
<organism evidence="1 2">
    <name type="scientific">Vibrio ishigakensis</name>
    <dbReference type="NCBI Taxonomy" id="1481914"/>
    <lineage>
        <taxon>Bacteria</taxon>
        <taxon>Pseudomonadati</taxon>
        <taxon>Pseudomonadota</taxon>
        <taxon>Gammaproteobacteria</taxon>
        <taxon>Vibrionales</taxon>
        <taxon>Vibrionaceae</taxon>
        <taxon>Vibrio</taxon>
    </lineage>
</organism>
<sequence length="78" mass="8752">MNSASIVLSVQKPSGHFTTCESIKGTYAKCSNLFSQMSTEYVDHGDLIYRVDLVDEKENVVSRKMLRNVIEGDLFSFA</sequence>
<dbReference type="Proteomes" id="UP000031671">
    <property type="component" value="Unassembled WGS sequence"/>
</dbReference>